<organism evidence="5 6">
    <name type="scientific">Dechloromonas denitrificans</name>
    <dbReference type="NCBI Taxonomy" id="281362"/>
    <lineage>
        <taxon>Bacteria</taxon>
        <taxon>Pseudomonadati</taxon>
        <taxon>Pseudomonadota</taxon>
        <taxon>Betaproteobacteria</taxon>
        <taxon>Rhodocyclales</taxon>
        <taxon>Azonexaceae</taxon>
        <taxon>Dechloromonas</taxon>
    </lineage>
</organism>
<reference evidence="5 6" key="1">
    <citation type="submission" date="2015-12" db="EMBL/GenBank/DDBJ databases">
        <title>Nitrous oxide reduction kinetics distinguish bacteria harboring typical versus atypical NosZ.</title>
        <authorList>
            <person name="Yoon S."/>
            <person name="Nissen S."/>
            <person name="Park D."/>
            <person name="Sanford R.A."/>
            <person name="Loeffler F.E."/>
        </authorList>
    </citation>
    <scope>NUCLEOTIDE SEQUENCE [LARGE SCALE GENOMIC DNA]</scope>
    <source>
        <strain evidence="5 6">ATCC BAA-841</strain>
    </source>
</reference>
<dbReference type="Pfam" id="PF02682">
    <property type="entry name" value="CT_C_D"/>
    <property type="match status" value="1"/>
</dbReference>
<keyword evidence="1" id="KW-0547">Nucleotide-binding</keyword>
<dbReference type="Gene3D" id="2.40.100.10">
    <property type="entry name" value="Cyclophilin-like"/>
    <property type="match status" value="1"/>
</dbReference>
<dbReference type="RefSeq" id="WP_066880501.1">
    <property type="nucleotide sequence ID" value="NZ_LODL01000007.1"/>
</dbReference>
<dbReference type="AlphaFoldDB" id="A0A133XM95"/>
<dbReference type="GO" id="GO:0005524">
    <property type="term" value="F:ATP binding"/>
    <property type="evidence" value="ECO:0007669"/>
    <property type="project" value="UniProtKB-KW"/>
</dbReference>
<dbReference type="PANTHER" id="PTHR34698:SF2">
    <property type="entry name" value="5-OXOPROLINASE SUBUNIT B"/>
    <property type="match status" value="1"/>
</dbReference>
<dbReference type="SMART" id="SM00796">
    <property type="entry name" value="AHS1"/>
    <property type="match status" value="1"/>
</dbReference>
<comment type="caution">
    <text evidence="5">The sequence shown here is derived from an EMBL/GenBank/DDBJ whole genome shotgun (WGS) entry which is preliminary data.</text>
</comment>
<dbReference type="STRING" id="281362.AT959_03105"/>
<name>A0A133XM95_9RHOO</name>
<dbReference type="SUPFAM" id="SSF160467">
    <property type="entry name" value="PH0987 N-terminal domain-like"/>
    <property type="match status" value="1"/>
</dbReference>
<evidence type="ECO:0000259" key="4">
    <source>
        <dbReference type="SMART" id="SM00796"/>
    </source>
</evidence>
<dbReference type="InterPro" id="IPR010016">
    <property type="entry name" value="PxpB"/>
</dbReference>
<dbReference type="NCBIfam" id="TIGR00370">
    <property type="entry name" value="5-oxoprolinase subunit PxpB"/>
    <property type="match status" value="1"/>
</dbReference>
<keyword evidence="2" id="KW-0378">Hydrolase</keyword>
<dbReference type="PANTHER" id="PTHR34698">
    <property type="entry name" value="5-OXOPROLINASE SUBUNIT B"/>
    <property type="match status" value="1"/>
</dbReference>
<sequence>MSYEKDQPHLLPLGDGAWTVEFGDRIDPAVHGRVMGFFESLQAARGSSPALAGIIDIVPTFRSLTVHYDPLRGSGAALGEALRQLAGQARGSVVQGRHWSLPACFDDDFAPDLAAVAERHGLSRAAALELLCASEFRVYMIGFMPGFPYMGGLPAQLQTPRLASPRQKVPARSIAVAGEMCAVYPWESPGGWNLLGRTPVSLFVAGEAQPSLLASGDIVRWQPVDRAAYDAIAADLHSGRRRRLDFLQAGVPS</sequence>
<keyword evidence="6" id="KW-1185">Reference proteome</keyword>
<dbReference type="InterPro" id="IPR003833">
    <property type="entry name" value="CT_C_D"/>
</dbReference>
<dbReference type="InterPro" id="IPR029000">
    <property type="entry name" value="Cyclophilin-like_dom_sf"/>
</dbReference>
<proteinExistence type="predicted"/>
<dbReference type="EMBL" id="LODL01000007">
    <property type="protein sequence ID" value="KXB32064.1"/>
    <property type="molecule type" value="Genomic_DNA"/>
</dbReference>
<feature type="domain" description="Carboxyltransferase" evidence="4">
    <location>
        <begin position="8"/>
        <end position="213"/>
    </location>
</feature>
<evidence type="ECO:0000256" key="1">
    <source>
        <dbReference type="ARBA" id="ARBA00022741"/>
    </source>
</evidence>
<gene>
    <name evidence="5" type="ORF">AT959_03105</name>
</gene>
<dbReference type="SUPFAM" id="SSF50891">
    <property type="entry name" value="Cyclophilin-like"/>
    <property type="match status" value="1"/>
</dbReference>
<accession>A0A133XM95</accession>
<protein>
    <recommendedName>
        <fullName evidence="4">Carboxyltransferase domain-containing protein</fullName>
    </recommendedName>
</protein>
<evidence type="ECO:0000313" key="6">
    <source>
        <dbReference type="Proteomes" id="UP000070186"/>
    </source>
</evidence>
<dbReference type="GO" id="GO:0016787">
    <property type="term" value="F:hydrolase activity"/>
    <property type="evidence" value="ECO:0007669"/>
    <property type="project" value="UniProtKB-KW"/>
</dbReference>
<evidence type="ECO:0000256" key="2">
    <source>
        <dbReference type="ARBA" id="ARBA00022801"/>
    </source>
</evidence>
<evidence type="ECO:0000256" key="3">
    <source>
        <dbReference type="ARBA" id="ARBA00022840"/>
    </source>
</evidence>
<dbReference type="Gene3D" id="3.30.1360.40">
    <property type="match status" value="1"/>
</dbReference>
<dbReference type="Proteomes" id="UP000070186">
    <property type="component" value="Unassembled WGS sequence"/>
</dbReference>
<evidence type="ECO:0000313" key="5">
    <source>
        <dbReference type="EMBL" id="KXB32064.1"/>
    </source>
</evidence>
<keyword evidence="3" id="KW-0067">ATP-binding</keyword>